<dbReference type="EMBL" id="UYIQ01000001">
    <property type="protein sequence ID" value="VDG82767.1"/>
    <property type="molecule type" value="Genomic_DNA"/>
</dbReference>
<reference evidence="2 4" key="2">
    <citation type="submission" date="2018-11" db="EMBL/GenBank/DDBJ databases">
        <authorList>
            <consortium name="Pathogen Informatics"/>
        </authorList>
    </citation>
    <scope>NUCLEOTIDE SEQUENCE [LARGE SCALE GENOMIC DNA]</scope>
    <source>
        <strain evidence="2 4">NCTC11458</strain>
    </source>
</reference>
<organism evidence="1 3">
    <name type="scientific">Capnocytophaga ochracea</name>
    <dbReference type="NCBI Taxonomy" id="1018"/>
    <lineage>
        <taxon>Bacteria</taxon>
        <taxon>Pseudomonadati</taxon>
        <taxon>Bacteroidota</taxon>
        <taxon>Flavobacteriia</taxon>
        <taxon>Flavobacteriales</taxon>
        <taxon>Flavobacteriaceae</taxon>
        <taxon>Capnocytophaga</taxon>
    </lineage>
</organism>
<sequence>MIEVLETGEPKAEVKNYKERLSRCGYDLPWDEKEFDIQSINEQLIADVQDNYESFKWH</sequence>
<dbReference type="Proteomes" id="UP000249891">
    <property type="component" value="Unassembled WGS sequence"/>
</dbReference>
<dbReference type="EMBL" id="UARG01000017">
    <property type="protein sequence ID" value="SQA77229.1"/>
    <property type="molecule type" value="Genomic_DNA"/>
</dbReference>
<protein>
    <submittedName>
        <fullName evidence="1">Uncharacterized protein</fullName>
    </submittedName>
</protein>
<accession>A0A2X2THW3</accession>
<gene>
    <name evidence="2" type="ORF">NCTC11458_02065</name>
    <name evidence="1" type="ORF">NCTC11546_00431</name>
</gene>
<name>A0A2X2THW3_CAPOC</name>
<evidence type="ECO:0000313" key="2">
    <source>
        <dbReference type="EMBL" id="VDG82767.1"/>
    </source>
</evidence>
<proteinExistence type="predicted"/>
<evidence type="ECO:0000313" key="1">
    <source>
        <dbReference type="EMBL" id="SQA77229.1"/>
    </source>
</evidence>
<dbReference type="RefSeq" id="WP_181464133.1">
    <property type="nucleotide sequence ID" value="NZ_UARG01000017.1"/>
</dbReference>
<evidence type="ECO:0000313" key="3">
    <source>
        <dbReference type="Proteomes" id="UP000249891"/>
    </source>
</evidence>
<reference evidence="1 3" key="1">
    <citation type="submission" date="2018-06" db="EMBL/GenBank/DDBJ databases">
        <authorList>
            <consortium name="Pathogen Informatics"/>
            <person name="Doyle S."/>
        </authorList>
    </citation>
    <scope>NUCLEOTIDE SEQUENCE [LARGE SCALE GENOMIC DNA]</scope>
    <source>
        <strain evidence="1 3">NCTC11546</strain>
    </source>
</reference>
<dbReference type="Proteomes" id="UP000276733">
    <property type="component" value="Unassembled WGS sequence"/>
</dbReference>
<dbReference type="AlphaFoldDB" id="A0A2X2THW3"/>
<evidence type="ECO:0000313" key="4">
    <source>
        <dbReference type="Proteomes" id="UP000276733"/>
    </source>
</evidence>